<reference evidence="2 3" key="1">
    <citation type="submission" date="2021-12" db="EMBL/GenBank/DDBJ databases">
        <title>Genome sequencing of bacteria with rrn-lacking chromosome and rrn-plasmid.</title>
        <authorList>
            <person name="Anda M."/>
            <person name="Iwasaki W."/>
        </authorList>
    </citation>
    <scope>NUCLEOTIDE SEQUENCE [LARGE SCALE GENOMIC DNA]</scope>
    <source>
        <strain evidence="2 3">DSM 100852</strain>
    </source>
</reference>
<dbReference type="EMBL" id="AP025314">
    <property type="protein sequence ID" value="BDD08137.1"/>
    <property type="molecule type" value="Genomic_DNA"/>
</dbReference>
<evidence type="ECO:0000256" key="1">
    <source>
        <dbReference type="SAM" id="Phobius"/>
    </source>
</evidence>
<dbReference type="RefSeq" id="WP_338393414.1">
    <property type="nucleotide sequence ID" value="NZ_AP025314.1"/>
</dbReference>
<feature type="transmembrane region" description="Helical" evidence="1">
    <location>
        <begin position="166"/>
        <end position="187"/>
    </location>
</feature>
<accession>A0AAU9CS14</accession>
<dbReference type="KEGG" id="fax:FUAX_05690"/>
<keyword evidence="1" id="KW-0472">Membrane</keyword>
<dbReference type="AlphaFoldDB" id="A0AAU9CS14"/>
<gene>
    <name evidence="2" type="ORF">FUAX_05690</name>
</gene>
<proteinExistence type="predicted"/>
<evidence type="ECO:0000313" key="3">
    <source>
        <dbReference type="Proteomes" id="UP001348817"/>
    </source>
</evidence>
<keyword evidence="1" id="KW-1133">Transmembrane helix</keyword>
<protein>
    <submittedName>
        <fullName evidence="2">Uncharacterized protein</fullName>
    </submittedName>
</protein>
<organism evidence="2 3">
    <name type="scientific">Fulvitalea axinellae</name>
    <dbReference type="NCBI Taxonomy" id="1182444"/>
    <lineage>
        <taxon>Bacteria</taxon>
        <taxon>Pseudomonadati</taxon>
        <taxon>Bacteroidota</taxon>
        <taxon>Cytophagia</taxon>
        <taxon>Cytophagales</taxon>
        <taxon>Persicobacteraceae</taxon>
        <taxon>Fulvitalea</taxon>
    </lineage>
</organism>
<sequence length="192" mass="22619">MNEFLQTKNDEDLRVVTLEGHRAKHRRLDAILEFTPDTVAFYMSFYGNRSRHWTIRLGDKLEWSAWGRRKRIIDPKEVVTFLYEVGLAGRRGRYTGNVTVFAVLKGDPEPKEFFTLYGEASLNGPWSQQMHALAKECLNVFRTRYRIPYEYRTKVETQKREKIEKAGCWVTAVLFVGLFGIIIWVMWLDIFS</sequence>
<keyword evidence="3" id="KW-1185">Reference proteome</keyword>
<dbReference type="Proteomes" id="UP001348817">
    <property type="component" value="Chromosome"/>
</dbReference>
<name>A0AAU9CS14_9BACT</name>
<keyword evidence="1" id="KW-0812">Transmembrane</keyword>
<evidence type="ECO:0000313" key="2">
    <source>
        <dbReference type="EMBL" id="BDD08137.1"/>
    </source>
</evidence>